<dbReference type="PANTHER" id="PTHR33619:SF3">
    <property type="entry name" value="POLYSACCHARIDE EXPORT PROTEIN GFCE-RELATED"/>
    <property type="match status" value="1"/>
</dbReference>
<dbReference type="OrthoDB" id="187213at2"/>
<feature type="domain" description="Polysaccharide export protein N-terminal" evidence="4">
    <location>
        <begin position="80"/>
        <end position="148"/>
    </location>
</feature>
<feature type="region of interest" description="Disordered" evidence="2">
    <location>
        <begin position="30"/>
        <end position="59"/>
    </location>
</feature>
<dbReference type="GO" id="GO:0015159">
    <property type="term" value="F:polysaccharide transmembrane transporter activity"/>
    <property type="evidence" value="ECO:0007669"/>
    <property type="project" value="InterPro"/>
</dbReference>
<evidence type="ECO:0000256" key="2">
    <source>
        <dbReference type="SAM" id="MobiDB-lite"/>
    </source>
</evidence>
<keyword evidence="1 3" id="KW-0732">Signal</keyword>
<dbReference type="EMBL" id="QNRR01000007">
    <property type="protein sequence ID" value="RBP41179.1"/>
    <property type="molecule type" value="Genomic_DNA"/>
</dbReference>
<evidence type="ECO:0000313" key="6">
    <source>
        <dbReference type="Proteomes" id="UP000253426"/>
    </source>
</evidence>
<reference evidence="5 6" key="1">
    <citation type="submission" date="2018-06" db="EMBL/GenBank/DDBJ databases">
        <title>Genomic Encyclopedia of Type Strains, Phase IV (KMG-IV): sequencing the most valuable type-strain genomes for metagenomic binning, comparative biology and taxonomic classification.</title>
        <authorList>
            <person name="Goeker M."/>
        </authorList>
    </citation>
    <scope>NUCLEOTIDE SEQUENCE [LARGE SCALE GENOMIC DNA]</scope>
    <source>
        <strain evidence="5 6">DSM 25532</strain>
    </source>
</reference>
<evidence type="ECO:0000256" key="1">
    <source>
        <dbReference type="ARBA" id="ARBA00022729"/>
    </source>
</evidence>
<dbReference type="InterPro" id="IPR049712">
    <property type="entry name" value="Poly_export"/>
</dbReference>
<dbReference type="RefSeq" id="WP_113959831.1">
    <property type="nucleotide sequence ID" value="NZ_QNRR01000007.1"/>
</dbReference>
<protein>
    <submittedName>
        <fullName evidence="5">Protein involved in polysaccharide export with SLBB domain</fullName>
    </submittedName>
</protein>
<dbReference type="Pfam" id="PF02563">
    <property type="entry name" value="Poly_export"/>
    <property type="match status" value="1"/>
</dbReference>
<dbReference type="Proteomes" id="UP000253426">
    <property type="component" value="Unassembled WGS sequence"/>
</dbReference>
<evidence type="ECO:0000313" key="5">
    <source>
        <dbReference type="EMBL" id="RBP41179.1"/>
    </source>
</evidence>
<dbReference type="InterPro" id="IPR003715">
    <property type="entry name" value="Poly_export_N"/>
</dbReference>
<dbReference type="Gene3D" id="3.30.1950.10">
    <property type="entry name" value="wza like domain"/>
    <property type="match status" value="1"/>
</dbReference>
<gene>
    <name evidence="5" type="ORF">DES53_1078</name>
</gene>
<feature type="compositionally biased region" description="Low complexity" evidence="2">
    <location>
        <begin position="30"/>
        <end position="53"/>
    </location>
</feature>
<organism evidence="5 6">
    <name type="scientific">Roseimicrobium gellanilyticum</name>
    <dbReference type="NCBI Taxonomy" id="748857"/>
    <lineage>
        <taxon>Bacteria</taxon>
        <taxon>Pseudomonadati</taxon>
        <taxon>Verrucomicrobiota</taxon>
        <taxon>Verrucomicrobiia</taxon>
        <taxon>Verrucomicrobiales</taxon>
        <taxon>Verrucomicrobiaceae</taxon>
        <taxon>Roseimicrobium</taxon>
    </lineage>
</organism>
<dbReference type="PANTHER" id="PTHR33619">
    <property type="entry name" value="POLYSACCHARIDE EXPORT PROTEIN GFCE-RELATED"/>
    <property type="match status" value="1"/>
</dbReference>
<dbReference type="AlphaFoldDB" id="A0A366HHV0"/>
<evidence type="ECO:0000259" key="4">
    <source>
        <dbReference type="Pfam" id="PF02563"/>
    </source>
</evidence>
<feature type="chain" id="PRO_5016586412" evidence="3">
    <location>
        <begin position="24"/>
        <end position="261"/>
    </location>
</feature>
<feature type="signal peptide" evidence="3">
    <location>
        <begin position="1"/>
        <end position="23"/>
    </location>
</feature>
<proteinExistence type="predicted"/>
<evidence type="ECO:0000256" key="3">
    <source>
        <dbReference type="SAM" id="SignalP"/>
    </source>
</evidence>
<keyword evidence="6" id="KW-1185">Reference proteome</keyword>
<dbReference type="Gene3D" id="3.10.560.10">
    <property type="entry name" value="Outer membrane lipoprotein wza domain like"/>
    <property type="match status" value="1"/>
</dbReference>
<accession>A0A366HHV0</accession>
<sequence length="261" mass="28604">MKRLLPHAVVAAALLASQIIAVAQDPGFLPAQPQSSRSRQQIQPAASQSQAQPGSMERDDVAASASRITSMTQLDDSRPLRIKDQVVLRIVEDKAEPKSLVVQDSGDIFAPYIGLVKAAGRTPRQLALYMKGELEKQYFQQATVIVALERAYIPGRGGRQGDGFVPDDMGYITIYGQVIRQGKYEFAPEDQLTASQAILRAGGFAPFAKDKAVKIIRKIPGKGNVTIVVNLRDVMTKGRLEKDITIYPNDTIIVEEKLINF</sequence>
<comment type="caution">
    <text evidence="5">The sequence shown here is derived from an EMBL/GenBank/DDBJ whole genome shotgun (WGS) entry which is preliminary data.</text>
</comment>
<name>A0A366HHV0_9BACT</name>